<dbReference type="SUPFAM" id="SSF55073">
    <property type="entry name" value="Nucleotide cyclase"/>
    <property type="match status" value="1"/>
</dbReference>
<feature type="transmembrane region" description="Helical" evidence="3">
    <location>
        <begin position="87"/>
        <end position="104"/>
    </location>
</feature>
<dbReference type="GO" id="GO:0052621">
    <property type="term" value="F:diguanylate cyclase activity"/>
    <property type="evidence" value="ECO:0007669"/>
    <property type="project" value="UniProtKB-EC"/>
</dbReference>
<dbReference type="Gene3D" id="3.30.70.270">
    <property type="match status" value="1"/>
</dbReference>
<dbReference type="EMBL" id="JAFKCV010000002">
    <property type="protein sequence ID" value="MBN7824669.1"/>
    <property type="molecule type" value="Genomic_DNA"/>
</dbReference>
<protein>
    <recommendedName>
        <fullName evidence="1">diguanylate cyclase</fullName>
        <ecNumber evidence="1">2.7.7.65</ecNumber>
    </recommendedName>
</protein>
<evidence type="ECO:0000313" key="6">
    <source>
        <dbReference type="Proteomes" id="UP000664654"/>
    </source>
</evidence>
<dbReference type="PANTHER" id="PTHR45138">
    <property type="entry name" value="REGULATORY COMPONENTS OF SENSORY TRANSDUCTION SYSTEM"/>
    <property type="match status" value="1"/>
</dbReference>
<dbReference type="AlphaFoldDB" id="A0A939IQ51"/>
<feature type="transmembrane region" description="Helical" evidence="3">
    <location>
        <begin position="62"/>
        <end position="81"/>
    </location>
</feature>
<evidence type="ECO:0000256" key="1">
    <source>
        <dbReference type="ARBA" id="ARBA00012528"/>
    </source>
</evidence>
<feature type="transmembrane region" description="Helical" evidence="3">
    <location>
        <begin position="12"/>
        <end position="29"/>
    </location>
</feature>
<keyword evidence="3" id="KW-0472">Membrane</keyword>
<dbReference type="PROSITE" id="PS50887">
    <property type="entry name" value="GGDEF"/>
    <property type="match status" value="1"/>
</dbReference>
<feature type="domain" description="GGDEF" evidence="4">
    <location>
        <begin position="254"/>
        <end position="405"/>
    </location>
</feature>
<feature type="transmembrane region" description="Helical" evidence="3">
    <location>
        <begin position="156"/>
        <end position="176"/>
    </location>
</feature>
<dbReference type="RefSeq" id="WP_206572763.1">
    <property type="nucleotide sequence ID" value="NZ_JAFKCV010000002.1"/>
</dbReference>
<evidence type="ECO:0000259" key="4">
    <source>
        <dbReference type="PROSITE" id="PS50887"/>
    </source>
</evidence>
<dbReference type="PANTHER" id="PTHR45138:SF9">
    <property type="entry name" value="DIGUANYLATE CYCLASE DGCM-RELATED"/>
    <property type="match status" value="1"/>
</dbReference>
<evidence type="ECO:0000256" key="2">
    <source>
        <dbReference type="ARBA" id="ARBA00034247"/>
    </source>
</evidence>
<dbReference type="InterPro" id="IPR000160">
    <property type="entry name" value="GGDEF_dom"/>
</dbReference>
<comment type="caution">
    <text evidence="5">The sequence shown here is derived from an EMBL/GenBank/DDBJ whole genome shotgun (WGS) entry which is preliminary data.</text>
</comment>
<evidence type="ECO:0000256" key="3">
    <source>
        <dbReference type="SAM" id="Phobius"/>
    </source>
</evidence>
<dbReference type="EC" id="2.7.7.65" evidence="1"/>
<dbReference type="SMART" id="SM00267">
    <property type="entry name" value="GGDEF"/>
    <property type="match status" value="1"/>
</dbReference>
<dbReference type="NCBIfam" id="TIGR00254">
    <property type="entry name" value="GGDEF"/>
    <property type="match status" value="1"/>
</dbReference>
<dbReference type="InterPro" id="IPR050469">
    <property type="entry name" value="Diguanylate_Cyclase"/>
</dbReference>
<keyword evidence="6" id="KW-1185">Reference proteome</keyword>
<reference evidence="5" key="1">
    <citation type="submission" date="2021-03" db="EMBL/GenBank/DDBJ databases">
        <title>novel species isolated from a fishpond in China.</title>
        <authorList>
            <person name="Lu H."/>
            <person name="Cai Z."/>
        </authorList>
    </citation>
    <scope>NUCLEOTIDE SEQUENCE</scope>
    <source>
        <strain evidence="5">JCM 30855</strain>
    </source>
</reference>
<comment type="catalytic activity">
    <reaction evidence="2">
        <text>2 GTP = 3',3'-c-di-GMP + 2 diphosphate</text>
        <dbReference type="Rhea" id="RHEA:24898"/>
        <dbReference type="ChEBI" id="CHEBI:33019"/>
        <dbReference type="ChEBI" id="CHEBI:37565"/>
        <dbReference type="ChEBI" id="CHEBI:58805"/>
        <dbReference type="EC" id="2.7.7.65"/>
    </reaction>
</comment>
<dbReference type="InterPro" id="IPR029787">
    <property type="entry name" value="Nucleotide_cyclase"/>
</dbReference>
<dbReference type="Pfam" id="PF00990">
    <property type="entry name" value="GGDEF"/>
    <property type="match status" value="2"/>
</dbReference>
<organism evidence="5 6">
    <name type="scientific">Bowmanella dokdonensis</name>
    <dbReference type="NCBI Taxonomy" id="751969"/>
    <lineage>
        <taxon>Bacteria</taxon>
        <taxon>Pseudomonadati</taxon>
        <taxon>Pseudomonadota</taxon>
        <taxon>Gammaproteobacteria</taxon>
        <taxon>Alteromonadales</taxon>
        <taxon>Alteromonadaceae</taxon>
        <taxon>Bowmanella</taxon>
    </lineage>
</organism>
<feature type="transmembrane region" description="Helical" evidence="3">
    <location>
        <begin position="183"/>
        <end position="200"/>
    </location>
</feature>
<gene>
    <name evidence="5" type="ORF">J0A66_05450</name>
</gene>
<feature type="transmembrane region" description="Helical" evidence="3">
    <location>
        <begin position="116"/>
        <end position="136"/>
    </location>
</feature>
<dbReference type="GO" id="GO:1902201">
    <property type="term" value="P:negative regulation of bacterial-type flagellum-dependent cell motility"/>
    <property type="evidence" value="ECO:0007669"/>
    <property type="project" value="TreeGrafter"/>
</dbReference>
<keyword evidence="3" id="KW-1133">Transmembrane helix</keyword>
<dbReference type="GO" id="GO:0005886">
    <property type="term" value="C:plasma membrane"/>
    <property type="evidence" value="ECO:0007669"/>
    <property type="project" value="TreeGrafter"/>
</dbReference>
<dbReference type="Proteomes" id="UP000664654">
    <property type="component" value="Unassembled WGS sequence"/>
</dbReference>
<dbReference type="CDD" id="cd01949">
    <property type="entry name" value="GGDEF"/>
    <property type="match status" value="1"/>
</dbReference>
<evidence type="ECO:0000313" key="5">
    <source>
        <dbReference type="EMBL" id="MBN7824669.1"/>
    </source>
</evidence>
<feature type="transmembrane region" description="Helical" evidence="3">
    <location>
        <begin position="206"/>
        <end position="225"/>
    </location>
</feature>
<feature type="transmembrane region" description="Helical" evidence="3">
    <location>
        <begin position="35"/>
        <end position="55"/>
    </location>
</feature>
<name>A0A939IQ51_9ALTE</name>
<keyword evidence="3" id="KW-0812">Transmembrane</keyword>
<sequence>MHNLQLLARRALPALLFLMASLIIATSGHPQLVKWFGQLTYLPVISLLIAALVAMKFSRSRMVLCCLLLVSMEFTGFWPALGELAGVTLPVTAILMAQLGWLLWSRDKGFAPLNATISLSQLAAVAVGTTLLFHQLSLQPQSWLAPINAWLYPDLARHFSALEAVFYLLVLLLGLGRLAFNPTNNHCALFVSMLMLPILQYQSQPLVSQVALFALAVLFLFSIILDSHNMAFRDELTGIPSRRALMQYVQTLGGKYVVVMADIDHFKAFNDTYGHDVGDQVLRMVASRMTGITGGGRAFRYGGEEFTLVFARKDADQVEEHVESLRRSIADYKMVIRAPDRPVKKSRGKKKPVKKSGLRQLVQVTCSFGVAEKGKDQGSFEAVMKQADVALYQAKKAGRNCVKLS</sequence>
<dbReference type="InterPro" id="IPR043128">
    <property type="entry name" value="Rev_trsase/Diguanyl_cyclase"/>
</dbReference>
<accession>A0A939IQ51</accession>
<dbReference type="GO" id="GO:0043709">
    <property type="term" value="P:cell adhesion involved in single-species biofilm formation"/>
    <property type="evidence" value="ECO:0007669"/>
    <property type="project" value="TreeGrafter"/>
</dbReference>
<proteinExistence type="predicted"/>